<sequence length="146" mass="16198">MKRLLIVADLGRMKAYRISKDDDDPTTSPAFEDLKDIDLENRHSRVSDRFTYQAGRMSHGPGGNSVGERHREQAEVEGNQLLAIAGHIDAVAQGADETICLAAPKTILAKLRDSLSAGVRQRIVKDLPLDLVKVPKRELLQRFELA</sequence>
<gene>
    <name evidence="2" type="ORF">HNR46_001266</name>
</gene>
<feature type="region of interest" description="Disordered" evidence="1">
    <location>
        <begin position="48"/>
        <end position="73"/>
    </location>
</feature>
<organism evidence="2 3">
    <name type="scientific">Haloferula luteola</name>
    <dbReference type="NCBI Taxonomy" id="595692"/>
    <lineage>
        <taxon>Bacteria</taxon>
        <taxon>Pseudomonadati</taxon>
        <taxon>Verrucomicrobiota</taxon>
        <taxon>Verrucomicrobiia</taxon>
        <taxon>Verrucomicrobiales</taxon>
        <taxon>Verrucomicrobiaceae</taxon>
        <taxon>Haloferula</taxon>
    </lineage>
</organism>
<dbReference type="AlphaFoldDB" id="A0A840UZ29"/>
<dbReference type="Pfam" id="PF10116">
    <property type="entry name" value="Host_attach"/>
    <property type="match status" value="1"/>
</dbReference>
<accession>A0A840UZ29</accession>
<comment type="caution">
    <text evidence="2">The sequence shown here is derived from an EMBL/GenBank/DDBJ whole genome shotgun (WGS) entry which is preliminary data.</text>
</comment>
<name>A0A840UZ29_9BACT</name>
<protein>
    <submittedName>
        <fullName evidence="2">Protein required for attachment to host cells</fullName>
    </submittedName>
</protein>
<reference evidence="2 3" key="1">
    <citation type="submission" date="2020-08" db="EMBL/GenBank/DDBJ databases">
        <title>Genomic Encyclopedia of Type Strains, Phase IV (KMG-IV): sequencing the most valuable type-strain genomes for metagenomic binning, comparative biology and taxonomic classification.</title>
        <authorList>
            <person name="Goeker M."/>
        </authorList>
    </citation>
    <scope>NUCLEOTIDE SEQUENCE [LARGE SCALE GENOMIC DNA]</scope>
    <source>
        <strain evidence="2 3">YC6886</strain>
    </source>
</reference>
<dbReference type="RefSeq" id="WP_184016851.1">
    <property type="nucleotide sequence ID" value="NZ_JACHFD010000005.1"/>
</dbReference>
<dbReference type="InterPro" id="IPR019291">
    <property type="entry name" value="Host_attachment_protein"/>
</dbReference>
<dbReference type="EMBL" id="JACHFD010000005">
    <property type="protein sequence ID" value="MBB5351032.1"/>
    <property type="molecule type" value="Genomic_DNA"/>
</dbReference>
<evidence type="ECO:0000313" key="2">
    <source>
        <dbReference type="EMBL" id="MBB5351032.1"/>
    </source>
</evidence>
<proteinExistence type="predicted"/>
<evidence type="ECO:0000256" key="1">
    <source>
        <dbReference type="SAM" id="MobiDB-lite"/>
    </source>
</evidence>
<evidence type="ECO:0000313" key="3">
    <source>
        <dbReference type="Proteomes" id="UP000557717"/>
    </source>
</evidence>
<dbReference type="Proteomes" id="UP000557717">
    <property type="component" value="Unassembled WGS sequence"/>
</dbReference>
<keyword evidence="3" id="KW-1185">Reference proteome</keyword>